<comment type="similarity">
    <text evidence="2">Belongs to the outer membrane factor (OMF) (TC 1.B.17) family.</text>
</comment>
<dbReference type="Proteomes" id="UP000217944">
    <property type="component" value="Unassembled WGS sequence"/>
</dbReference>
<dbReference type="PANTHER" id="PTHR30026:SF20">
    <property type="entry name" value="OUTER MEMBRANE PROTEIN TOLC"/>
    <property type="match status" value="1"/>
</dbReference>
<evidence type="ECO:0000256" key="1">
    <source>
        <dbReference type="ARBA" id="ARBA00004442"/>
    </source>
</evidence>
<keyword evidence="4" id="KW-1134">Transmembrane beta strand</keyword>
<comment type="caution">
    <text evidence="9">The sequence shown here is derived from an EMBL/GenBank/DDBJ whole genome shotgun (WGS) entry which is preliminary data.</text>
</comment>
<dbReference type="Gene3D" id="1.20.1600.10">
    <property type="entry name" value="Outer membrane efflux proteins (OEP)"/>
    <property type="match status" value="1"/>
</dbReference>
<evidence type="ECO:0000256" key="5">
    <source>
        <dbReference type="ARBA" id="ARBA00022692"/>
    </source>
</evidence>
<dbReference type="InterPro" id="IPR051906">
    <property type="entry name" value="TolC-like"/>
</dbReference>
<evidence type="ECO:0000256" key="8">
    <source>
        <dbReference type="SAM" id="Coils"/>
    </source>
</evidence>
<dbReference type="OrthoDB" id="5337872at2"/>
<dbReference type="InterPro" id="IPR003423">
    <property type="entry name" value="OMP_efflux"/>
</dbReference>
<dbReference type="GO" id="GO:1990281">
    <property type="term" value="C:efflux pump complex"/>
    <property type="evidence" value="ECO:0007669"/>
    <property type="project" value="TreeGrafter"/>
</dbReference>
<dbReference type="EMBL" id="BDME01000001">
    <property type="protein sequence ID" value="GAX86881.1"/>
    <property type="molecule type" value="Genomic_DNA"/>
</dbReference>
<comment type="subcellular location">
    <subcellularLocation>
        <location evidence="1">Cell outer membrane</location>
    </subcellularLocation>
</comment>
<dbReference type="GO" id="GO:0009279">
    <property type="term" value="C:cell outer membrane"/>
    <property type="evidence" value="ECO:0007669"/>
    <property type="project" value="UniProtKB-SubCell"/>
</dbReference>
<dbReference type="Pfam" id="PF02321">
    <property type="entry name" value="OEP"/>
    <property type="match status" value="2"/>
</dbReference>
<evidence type="ECO:0000256" key="7">
    <source>
        <dbReference type="ARBA" id="ARBA00023237"/>
    </source>
</evidence>
<dbReference type="SUPFAM" id="SSF56954">
    <property type="entry name" value="Outer membrane efflux proteins (OEP)"/>
    <property type="match status" value="1"/>
</dbReference>
<organism evidence="9 10">
    <name type="scientific">Lebetimonas natsushimae</name>
    <dbReference type="NCBI Taxonomy" id="1936991"/>
    <lineage>
        <taxon>Bacteria</taxon>
        <taxon>Pseudomonadati</taxon>
        <taxon>Campylobacterota</taxon>
        <taxon>Epsilonproteobacteria</taxon>
        <taxon>Nautiliales</taxon>
        <taxon>Nautiliaceae</taxon>
        <taxon>Lebetimonas</taxon>
    </lineage>
</organism>
<evidence type="ECO:0000256" key="6">
    <source>
        <dbReference type="ARBA" id="ARBA00023136"/>
    </source>
</evidence>
<keyword evidence="5" id="KW-0812">Transmembrane</keyword>
<accession>A0A292YBJ3</accession>
<keyword evidence="7" id="KW-0998">Cell outer membrane</keyword>
<dbReference type="PANTHER" id="PTHR30026">
    <property type="entry name" value="OUTER MEMBRANE PROTEIN TOLC"/>
    <property type="match status" value="1"/>
</dbReference>
<evidence type="ECO:0000256" key="3">
    <source>
        <dbReference type="ARBA" id="ARBA00022448"/>
    </source>
</evidence>
<feature type="coiled-coil region" evidence="8">
    <location>
        <begin position="165"/>
        <end position="192"/>
    </location>
</feature>
<reference evidence="9 10" key="1">
    <citation type="journal article" date="2017" name="Syst. Appl. Microbiol.">
        <title>Lebetimonas natsushimae sp. nov., a novel strictly anaerobic, moderately thermophilic chemoautotroph isolated from a deep-sea hydrothermal vent polychaete nest in the Mid-Okinawa Trough.</title>
        <authorList>
            <person name="Nagata R."/>
            <person name="Takaki Y."/>
            <person name="Tame A."/>
            <person name="Nunoura T."/>
            <person name="Muto H."/>
            <person name="Mino S."/>
            <person name="Sawayama S."/>
            <person name="Takai K."/>
            <person name="Nakagawa S."/>
        </authorList>
    </citation>
    <scope>NUCLEOTIDE SEQUENCE [LARGE SCALE GENOMIC DNA]</scope>
    <source>
        <strain evidence="9 10">HS1857</strain>
    </source>
</reference>
<keyword evidence="10" id="KW-1185">Reference proteome</keyword>
<evidence type="ECO:0000313" key="9">
    <source>
        <dbReference type="EMBL" id="GAX86881.1"/>
    </source>
</evidence>
<evidence type="ECO:0008006" key="11">
    <source>
        <dbReference type="Google" id="ProtNLM"/>
    </source>
</evidence>
<name>A0A292YBJ3_9BACT</name>
<dbReference type="GO" id="GO:0015288">
    <property type="term" value="F:porin activity"/>
    <property type="evidence" value="ECO:0007669"/>
    <property type="project" value="TreeGrafter"/>
</dbReference>
<evidence type="ECO:0000313" key="10">
    <source>
        <dbReference type="Proteomes" id="UP000217944"/>
    </source>
</evidence>
<sequence length="435" mass="49363">MKMKKFVLIFPLLLSAENFNDIAKSITNSLNYKLAQKDVEIYEKKLKAARAKNYGTFDFSYTYVRLHDNPIMKMNMPAAIGAQNAGSAPVYPLIYKDMSAEFQAGEKNNFSGVLKYSYPLFTGFAITNLIKKSKIELMQKKLMLKNVKRVLLLNSANLYANIYALNAKIDALNKAKKAVIQAKEKAEAFYNEGLLNKSEVDEIDAKYYEIEAQIQNTVSQKKALLNSLSTLLNKKIEKIDGIDIPNLKKESIENRPDILAIKENLNLSDTFIKMAKSKNYPEIGIEVALKKEANNISLSRNNYQNRDKSYAALAMQYNIFDGGEKEANIEEAKLFKMKSMIYYQNYLNSALTDYKNDLLTLKALKEMYKSAKSEVRARLSYYEYIDAKFNEGLADSADLTDAIAKLAEARAKKEAVKSQIFFYTIKTNLDGGNSF</sequence>
<keyword evidence="6" id="KW-0472">Membrane</keyword>
<protein>
    <recommendedName>
        <fullName evidence="11">Outer membrane protein TolC</fullName>
    </recommendedName>
</protein>
<dbReference type="GO" id="GO:0015562">
    <property type="term" value="F:efflux transmembrane transporter activity"/>
    <property type="evidence" value="ECO:0007669"/>
    <property type="project" value="InterPro"/>
</dbReference>
<keyword evidence="8" id="KW-0175">Coiled coil</keyword>
<dbReference type="AlphaFoldDB" id="A0A292YBJ3"/>
<gene>
    <name evidence="9" type="ORF">LNAT_P0176</name>
</gene>
<keyword evidence="3" id="KW-0813">Transport</keyword>
<evidence type="ECO:0000256" key="4">
    <source>
        <dbReference type="ARBA" id="ARBA00022452"/>
    </source>
</evidence>
<proteinExistence type="inferred from homology"/>
<evidence type="ECO:0000256" key="2">
    <source>
        <dbReference type="ARBA" id="ARBA00007613"/>
    </source>
</evidence>